<name>A0A2J7ZQA8_9CHLO</name>
<feature type="region of interest" description="Disordered" evidence="2">
    <location>
        <begin position="120"/>
        <end position="140"/>
    </location>
</feature>
<evidence type="ECO:0000313" key="4">
    <source>
        <dbReference type="Proteomes" id="UP000236333"/>
    </source>
</evidence>
<sequence length="358" mass="40685">MGTREGKLVVAARAAEEASTSELIAYYKSRLEGFEVERAELLTRIEKCAVQGGELHVLEWENRKRAEEVQALQKALSDAHNFLFDERQRLLALQAENDELRLQEIQDRKNIQQLLALQQGAPAGLGPPGRHGGPPGSIPGPNMDHLLLQIESLHAQLNETKQLASERVAALLEDRRIREQEEEAHRRALAQQLDTATERLQRMEEQLRQTTKDYILARRERQAAEERALDSQAVLAGERLAFMEQGAELRKRAAAELGATKQEAETKLDDVSTNLRQQLKGKEEELINLSSVHNTMCVQYDRRVAELELKAARLGEANKQLELRRHLDCEGWTADVTALRRTLTAVDRKLHEMRLVER</sequence>
<dbReference type="InterPro" id="IPR037696">
    <property type="entry name" value="CCDC77"/>
</dbReference>
<dbReference type="EMBL" id="PGGS01000655">
    <property type="protein sequence ID" value="PNH02442.1"/>
    <property type="molecule type" value="Genomic_DNA"/>
</dbReference>
<evidence type="ECO:0000256" key="1">
    <source>
        <dbReference type="SAM" id="Coils"/>
    </source>
</evidence>
<reference evidence="3 4" key="1">
    <citation type="journal article" date="2017" name="Mol. Biol. Evol.">
        <title>The 4-celled Tetrabaena socialis nuclear genome reveals the essential components for genetic control of cell number at the origin of multicellularity in the volvocine lineage.</title>
        <authorList>
            <person name="Featherston J."/>
            <person name="Arakaki Y."/>
            <person name="Hanschen E.R."/>
            <person name="Ferris P.J."/>
            <person name="Michod R.E."/>
            <person name="Olson B.J.S.C."/>
            <person name="Nozaki H."/>
            <person name="Durand P.M."/>
        </authorList>
    </citation>
    <scope>NUCLEOTIDE SEQUENCE [LARGE SCALE GENOMIC DNA]</scope>
    <source>
        <strain evidence="3 4">NIES-571</strain>
    </source>
</reference>
<comment type="caution">
    <text evidence="3">The sequence shown here is derived from an EMBL/GenBank/DDBJ whole genome shotgun (WGS) entry which is preliminary data.</text>
</comment>
<dbReference type="OrthoDB" id="191169at2759"/>
<dbReference type="Proteomes" id="UP000236333">
    <property type="component" value="Unassembled WGS sequence"/>
</dbReference>
<feature type="compositionally biased region" description="Gly residues" evidence="2">
    <location>
        <begin position="126"/>
        <end position="135"/>
    </location>
</feature>
<organism evidence="3 4">
    <name type="scientific">Tetrabaena socialis</name>
    <dbReference type="NCBI Taxonomy" id="47790"/>
    <lineage>
        <taxon>Eukaryota</taxon>
        <taxon>Viridiplantae</taxon>
        <taxon>Chlorophyta</taxon>
        <taxon>core chlorophytes</taxon>
        <taxon>Chlorophyceae</taxon>
        <taxon>CS clade</taxon>
        <taxon>Chlamydomonadales</taxon>
        <taxon>Tetrabaenaceae</taxon>
        <taxon>Tetrabaena</taxon>
    </lineage>
</organism>
<keyword evidence="1" id="KW-0175">Coiled coil</keyword>
<dbReference type="PANTHER" id="PTHR22091:SF1">
    <property type="entry name" value="COILED-COIL DOMAIN-CONTAINING PROTEIN 77"/>
    <property type="match status" value="1"/>
</dbReference>
<proteinExistence type="predicted"/>
<gene>
    <name evidence="3" type="ORF">TSOC_011585</name>
</gene>
<dbReference type="PANTHER" id="PTHR22091">
    <property type="entry name" value="COILED-COIL DOMAIN-CONTAINING PROTEIN 77"/>
    <property type="match status" value="1"/>
</dbReference>
<dbReference type="AlphaFoldDB" id="A0A2J7ZQA8"/>
<evidence type="ECO:0000256" key="2">
    <source>
        <dbReference type="SAM" id="MobiDB-lite"/>
    </source>
</evidence>
<evidence type="ECO:0000313" key="3">
    <source>
        <dbReference type="EMBL" id="PNH02442.1"/>
    </source>
</evidence>
<keyword evidence="4" id="KW-1185">Reference proteome</keyword>
<accession>A0A2J7ZQA8</accession>
<feature type="coiled-coil region" evidence="1">
    <location>
        <begin position="143"/>
        <end position="227"/>
    </location>
</feature>
<protein>
    <submittedName>
        <fullName evidence="3">Coiled-coil domain-containing protein 77</fullName>
    </submittedName>
</protein>